<feature type="transmembrane region" description="Helical" evidence="7">
    <location>
        <begin position="29"/>
        <end position="49"/>
    </location>
</feature>
<feature type="transmembrane region" description="Helical" evidence="7">
    <location>
        <begin position="55"/>
        <end position="78"/>
    </location>
</feature>
<dbReference type="EMBL" id="BAABLN010000014">
    <property type="protein sequence ID" value="GAA4696879.1"/>
    <property type="molecule type" value="Genomic_DNA"/>
</dbReference>
<evidence type="ECO:0000256" key="6">
    <source>
        <dbReference type="SAM" id="MobiDB-lite"/>
    </source>
</evidence>
<keyword evidence="2" id="KW-1003">Cell membrane</keyword>
<evidence type="ECO:0000256" key="2">
    <source>
        <dbReference type="ARBA" id="ARBA00022475"/>
    </source>
</evidence>
<keyword evidence="5 7" id="KW-0472">Membrane</keyword>
<dbReference type="Pfam" id="PF13520">
    <property type="entry name" value="AA_permease_2"/>
    <property type="match status" value="1"/>
</dbReference>
<feature type="transmembrane region" description="Helical" evidence="7">
    <location>
        <begin position="334"/>
        <end position="353"/>
    </location>
</feature>
<feature type="transmembrane region" description="Helical" evidence="7">
    <location>
        <begin position="238"/>
        <end position="258"/>
    </location>
</feature>
<dbReference type="PANTHER" id="PTHR42770:SF8">
    <property type="entry name" value="PUTRESCINE IMPORTER PUUP"/>
    <property type="match status" value="1"/>
</dbReference>
<feature type="compositionally biased region" description="Polar residues" evidence="6">
    <location>
        <begin position="1"/>
        <end position="10"/>
    </location>
</feature>
<feature type="transmembrane region" description="Helical" evidence="7">
    <location>
        <begin position="419"/>
        <end position="438"/>
    </location>
</feature>
<evidence type="ECO:0000256" key="4">
    <source>
        <dbReference type="ARBA" id="ARBA00022989"/>
    </source>
</evidence>
<dbReference type="InterPro" id="IPR050367">
    <property type="entry name" value="APC_superfamily"/>
</dbReference>
<dbReference type="RefSeq" id="WP_303383488.1">
    <property type="nucleotide sequence ID" value="NZ_BAABLN010000014.1"/>
</dbReference>
<feature type="region of interest" description="Disordered" evidence="6">
    <location>
        <begin position="1"/>
        <end position="20"/>
    </location>
</feature>
<dbReference type="InterPro" id="IPR002293">
    <property type="entry name" value="AA/rel_permease1"/>
</dbReference>
<dbReference type="PIRSF" id="PIRSF006060">
    <property type="entry name" value="AA_transporter"/>
    <property type="match status" value="1"/>
</dbReference>
<feature type="transmembrane region" description="Helical" evidence="7">
    <location>
        <begin position="288"/>
        <end position="314"/>
    </location>
</feature>
<dbReference type="Proteomes" id="UP001501446">
    <property type="component" value="Unassembled WGS sequence"/>
</dbReference>
<evidence type="ECO:0000313" key="9">
    <source>
        <dbReference type="Proteomes" id="UP001501446"/>
    </source>
</evidence>
<evidence type="ECO:0000256" key="1">
    <source>
        <dbReference type="ARBA" id="ARBA00004651"/>
    </source>
</evidence>
<feature type="transmembrane region" description="Helical" evidence="7">
    <location>
        <begin position="164"/>
        <end position="184"/>
    </location>
</feature>
<sequence length="452" mass="48519">MLSPQLNEPTGASREPGGSLRRSMGLPTLVFFGLSYMVPMTVFTTYGIVNDITGGFLASAYLITLAAMLFTACSYAFMGRRVDSAGSAYAYTREGLGGGIGFLTGWAVMIDYILLPMLNYLLIGLYLSEQFPSIPAWVFSLTALVLVTVLNIVGILVVKSANMVLVLLQIVFFLIFFVFAARAFDPAANPLDPFVRSDFNLTAVAAGAAVLCLSFLGFDAISTMAEEAQKPKQAIPRAVILTTIIGGVFFVSVSWFAYMAHPAVISGDDADVAAISVLAHIGGNLLTALFLAAYVTGALGSALASQASVSRILYAMGRDRVLPHKLFGTISRRFRTPVGAILVVAVISTSAVFADVDFVASIVSFGALTAFSMVNLSVISTFLIRDRRRSVGAVICYGVIPLIGFFLTAWLWTSLTGNTVLLGLAWIAVGFIQLMWHTRMFTRPVPRMHLES</sequence>
<comment type="caution">
    <text evidence="8">The sequence shown here is derived from an EMBL/GenBank/DDBJ whole genome shotgun (WGS) entry which is preliminary data.</text>
</comment>
<keyword evidence="9" id="KW-1185">Reference proteome</keyword>
<name>A0ABP8WWU7_9MICC</name>
<comment type="subcellular location">
    <subcellularLocation>
        <location evidence="1">Cell membrane</location>
        <topology evidence="1">Multi-pass membrane protein</topology>
    </subcellularLocation>
</comment>
<reference evidence="9" key="1">
    <citation type="journal article" date="2019" name="Int. J. Syst. Evol. Microbiol.">
        <title>The Global Catalogue of Microorganisms (GCM) 10K type strain sequencing project: providing services to taxonomists for standard genome sequencing and annotation.</title>
        <authorList>
            <consortium name="The Broad Institute Genomics Platform"/>
            <consortium name="The Broad Institute Genome Sequencing Center for Infectious Disease"/>
            <person name="Wu L."/>
            <person name="Ma J."/>
        </authorList>
    </citation>
    <scope>NUCLEOTIDE SEQUENCE [LARGE SCALE GENOMIC DNA]</scope>
    <source>
        <strain evidence="9">JCM 18958</strain>
    </source>
</reference>
<evidence type="ECO:0000256" key="5">
    <source>
        <dbReference type="ARBA" id="ARBA00023136"/>
    </source>
</evidence>
<dbReference type="Gene3D" id="1.20.1740.10">
    <property type="entry name" value="Amino acid/polyamine transporter I"/>
    <property type="match status" value="1"/>
</dbReference>
<evidence type="ECO:0000256" key="3">
    <source>
        <dbReference type="ARBA" id="ARBA00022692"/>
    </source>
</evidence>
<evidence type="ECO:0000313" key="8">
    <source>
        <dbReference type="EMBL" id="GAA4696879.1"/>
    </source>
</evidence>
<feature type="transmembrane region" description="Helical" evidence="7">
    <location>
        <begin position="134"/>
        <end position="157"/>
    </location>
</feature>
<organism evidence="8 9">
    <name type="scientific">Kocuria gwangalliensis</name>
    <dbReference type="NCBI Taxonomy" id="501592"/>
    <lineage>
        <taxon>Bacteria</taxon>
        <taxon>Bacillati</taxon>
        <taxon>Actinomycetota</taxon>
        <taxon>Actinomycetes</taxon>
        <taxon>Micrococcales</taxon>
        <taxon>Micrococcaceae</taxon>
        <taxon>Kocuria</taxon>
    </lineage>
</organism>
<dbReference type="PANTHER" id="PTHR42770">
    <property type="entry name" value="AMINO ACID TRANSPORTER-RELATED"/>
    <property type="match status" value="1"/>
</dbReference>
<evidence type="ECO:0000256" key="7">
    <source>
        <dbReference type="SAM" id="Phobius"/>
    </source>
</evidence>
<proteinExistence type="predicted"/>
<protein>
    <submittedName>
        <fullName evidence="8">APC family permease</fullName>
    </submittedName>
</protein>
<feature type="transmembrane region" description="Helical" evidence="7">
    <location>
        <begin position="199"/>
        <end position="218"/>
    </location>
</feature>
<feature type="transmembrane region" description="Helical" evidence="7">
    <location>
        <begin position="359"/>
        <end position="384"/>
    </location>
</feature>
<gene>
    <name evidence="8" type="ORF">GCM10025781_13490</name>
</gene>
<feature type="transmembrane region" description="Helical" evidence="7">
    <location>
        <begin position="391"/>
        <end position="413"/>
    </location>
</feature>
<accession>A0ABP8WWU7</accession>
<keyword evidence="3 7" id="KW-0812">Transmembrane</keyword>
<keyword evidence="4 7" id="KW-1133">Transmembrane helix</keyword>
<feature type="transmembrane region" description="Helical" evidence="7">
    <location>
        <begin position="99"/>
        <end position="122"/>
    </location>
</feature>